<dbReference type="AlphaFoldDB" id="A0A4R3JCX4"/>
<dbReference type="Proteomes" id="UP000295696">
    <property type="component" value="Unassembled WGS sequence"/>
</dbReference>
<dbReference type="EMBL" id="SLZU01000006">
    <property type="protein sequence ID" value="TCS63828.1"/>
    <property type="molecule type" value="Genomic_DNA"/>
</dbReference>
<accession>A0A4R3JCX4</accession>
<reference evidence="5 6" key="1">
    <citation type="submission" date="2019-03" db="EMBL/GenBank/DDBJ databases">
        <title>Genomic Encyclopedia of Type Strains, Phase IV (KMG-IV): sequencing the most valuable type-strain genomes for metagenomic binning, comparative biology and taxonomic classification.</title>
        <authorList>
            <person name="Goeker M."/>
        </authorList>
    </citation>
    <scope>NUCLEOTIDE SEQUENCE [LARGE SCALE GENOMIC DNA]</scope>
    <source>
        <strain evidence="5 6">DSM 104836</strain>
    </source>
</reference>
<dbReference type="PANTHER" id="PTHR43537:SF53">
    <property type="entry name" value="HTH-TYPE TRANSCRIPTIONAL REPRESSOR NANR"/>
    <property type="match status" value="1"/>
</dbReference>
<dbReference type="Gene3D" id="1.10.10.10">
    <property type="entry name" value="Winged helix-like DNA-binding domain superfamily/Winged helix DNA-binding domain"/>
    <property type="match status" value="1"/>
</dbReference>
<name>A0A4R3JCX4_9RHOB</name>
<keyword evidence="1" id="KW-0805">Transcription regulation</keyword>
<protein>
    <submittedName>
        <fullName evidence="5">GntR family transcriptional regulator</fullName>
    </submittedName>
</protein>
<keyword evidence="3" id="KW-0804">Transcription</keyword>
<dbReference type="SUPFAM" id="SSF46785">
    <property type="entry name" value="Winged helix' DNA-binding domain"/>
    <property type="match status" value="1"/>
</dbReference>
<dbReference type="InterPro" id="IPR011711">
    <property type="entry name" value="GntR_C"/>
</dbReference>
<keyword evidence="2" id="KW-0238">DNA-binding</keyword>
<proteinExistence type="predicted"/>
<dbReference type="RefSeq" id="WP_132244708.1">
    <property type="nucleotide sequence ID" value="NZ_SLZU01000006.1"/>
</dbReference>
<gene>
    <name evidence="5" type="ORF">EDD52_10696</name>
</gene>
<evidence type="ECO:0000259" key="4">
    <source>
        <dbReference type="PROSITE" id="PS50949"/>
    </source>
</evidence>
<dbReference type="InterPro" id="IPR036390">
    <property type="entry name" value="WH_DNA-bd_sf"/>
</dbReference>
<dbReference type="InterPro" id="IPR000524">
    <property type="entry name" value="Tscrpt_reg_HTH_GntR"/>
</dbReference>
<dbReference type="CDD" id="cd07377">
    <property type="entry name" value="WHTH_GntR"/>
    <property type="match status" value="1"/>
</dbReference>
<dbReference type="Gene3D" id="1.20.120.530">
    <property type="entry name" value="GntR ligand-binding domain-like"/>
    <property type="match status" value="1"/>
</dbReference>
<dbReference type="PANTHER" id="PTHR43537">
    <property type="entry name" value="TRANSCRIPTIONAL REGULATOR, GNTR FAMILY"/>
    <property type="match status" value="1"/>
</dbReference>
<dbReference type="SMART" id="SM00345">
    <property type="entry name" value="HTH_GNTR"/>
    <property type="match status" value="1"/>
</dbReference>
<dbReference type="InterPro" id="IPR008920">
    <property type="entry name" value="TF_FadR/GntR_C"/>
</dbReference>
<dbReference type="PROSITE" id="PS50949">
    <property type="entry name" value="HTH_GNTR"/>
    <property type="match status" value="1"/>
</dbReference>
<dbReference type="SMART" id="SM00895">
    <property type="entry name" value="FCD"/>
    <property type="match status" value="1"/>
</dbReference>
<comment type="caution">
    <text evidence="5">The sequence shown here is derived from an EMBL/GenBank/DDBJ whole genome shotgun (WGS) entry which is preliminary data.</text>
</comment>
<evidence type="ECO:0000313" key="6">
    <source>
        <dbReference type="Proteomes" id="UP000295696"/>
    </source>
</evidence>
<evidence type="ECO:0000313" key="5">
    <source>
        <dbReference type="EMBL" id="TCS63828.1"/>
    </source>
</evidence>
<dbReference type="GO" id="GO:0003677">
    <property type="term" value="F:DNA binding"/>
    <property type="evidence" value="ECO:0007669"/>
    <property type="project" value="UniProtKB-KW"/>
</dbReference>
<organism evidence="5 6">
    <name type="scientific">Primorskyibacter sedentarius</name>
    <dbReference type="NCBI Taxonomy" id="745311"/>
    <lineage>
        <taxon>Bacteria</taxon>
        <taxon>Pseudomonadati</taxon>
        <taxon>Pseudomonadota</taxon>
        <taxon>Alphaproteobacteria</taxon>
        <taxon>Rhodobacterales</taxon>
        <taxon>Roseobacteraceae</taxon>
        <taxon>Primorskyibacter</taxon>
    </lineage>
</organism>
<evidence type="ECO:0000256" key="1">
    <source>
        <dbReference type="ARBA" id="ARBA00023015"/>
    </source>
</evidence>
<dbReference type="Pfam" id="PF00392">
    <property type="entry name" value="GntR"/>
    <property type="match status" value="1"/>
</dbReference>
<dbReference type="OrthoDB" id="7618373at2"/>
<dbReference type="Pfam" id="PF07729">
    <property type="entry name" value="FCD"/>
    <property type="match status" value="1"/>
</dbReference>
<keyword evidence="6" id="KW-1185">Reference proteome</keyword>
<dbReference type="SUPFAM" id="SSF48008">
    <property type="entry name" value="GntR ligand-binding domain-like"/>
    <property type="match status" value="1"/>
</dbReference>
<feature type="domain" description="HTH gntR-type" evidence="4">
    <location>
        <begin position="16"/>
        <end position="83"/>
    </location>
</feature>
<dbReference type="InterPro" id="IPR036388">
    <property type="entry name" value="WH-like_DNA-bd_sf"/>
</dbReference>
<dbReference type="GO" id="GO:0003700">
    <property type="term" value="F:DNA-binding transcription factor activity"/>
    <property type="evidence" value="ECO:0007669"/>
    <property type="project" value="InterPro"/>
</dbReference>
<sequence length="236" mass="25906">MTQFPDTPDFIQPTVTGPTAGLVASLSRAIHEHRLLPGTKLGEDELSEIYKVSRTVVRSALQALSHVQLVEHRRNRGAFVSQPTMREAREVFEARSLLEPGSARSAAERMTPEALARLDEHIEAEHAAMAAGEAGRALRLSGQFHIEISRIADQTIIAGIIERLVARSSLIIALYWKRQSALCEEHAHHALVEAFRRGDGQQAQALMARHLADIVAALDLSDTPQPSVNLKDILSP</sequence>
<evidence type="ECO:0000256" key="2">
    <source>
        <dbReference type="ARBA" id="ARBA00023125"/>
    </source>
</evidence>
<evidence type="ECO:0000256" key="3">
    <source>
        <dbReference type="ARBA" id="ARBA00023163"/>
    </source>
</evidence>